<dbReference type="Proteomes" id="UP000627292">
    <property type="component" value="Unassembled WGS sequence"/>
</dbReference>
<dbReference type="RefSeq" id="WP_188956818.1">
    <property type="nucleotide sequence ID" value="NZ_BMIB01000004.1"/>
</dbReference>
<dbReference type="Gene3D" id="2.40.400.10">
    <property type="entry name" value="Acetoacetate decarboxylase-like"/>
    <property type="match status" value="1"/>
</dbReference>
<evidence type="ECO:0000313" key="1">
    <source>
        <dbReference type="EMBL" id="GGH78366.1"/>
    </source>
</evidence>
<organism evidence="1 2">
    <name type="scientific">Filimonas zeae</name>
    <dbReference type="NCBI Taxonomy" id="1737353"/>
    <lineage>
        <taxon>Bacteria</taxon>
        <taxon>Pseudomonadati</taxon>
        <taxon>Bacteroidota</taxon>
        <taxon>Chitinophagia</taxon>
        <taxon>Chitinophagales</taxon>
        <taxon>Chitinophagaceae</taxon>
        <taxon>Filimonas</taxon>
    </lineage>
</organism>
<accession>A0A917J2E7</accession>
<dbReference type="Pfam" id="PF09844">
    <property type="entry name" value="DUF2071"/>
    <property type="match status" value="1"/>
</dbReference>
<reference evidence="1" key="2">
    <citation type="submission" date="2020-09" db="EMBL/GenBank/DDBJ databases">
        <authorList>
            <person name="Sun Q."/>
            <person name="Zhou Y."/>
        </authorList>
    </citation>
    <scope>NUCLEOTIDE SEQUENCE</scope>
    <source>
        <strain evidence="1">CGMCC 1.15290</strain>
    </source>
</reference>
<proteinExistence type="predicted"/>
<dbReference type="AlphaFoldDB" id="A0A917J2E7"/>
<dbReference type="InterPro" id="IPR018644">
    <property type="entry name" value="DUF2071"/>
</dbReference>
<sequence length="244" mass="28284">MSIPAILQNSAHRPWPLPTTNWKYYQEWNKSLFLHWPVDPEALRAVIPEGTQLDIFEGKAWISVVAFTMQKIRPKHLPFFKPVSDFHEINVRTYVTKNNKPGVFFINIEAQKALSVFLSRSISGLPYEKSTILRSLHNNLHTYASVNHKKQFHLHAEYTLSAAPVTKTPLDLFLTERYCLYVPLQKQLFRYNIHHAEWPMQPVTIHKLLLEYKAGETLLTTDTPPVLSHYSEGVQVVAWDKEPA</sequence>
<dbReference type="EMBL" id="BMIB01000004">
    <property type="protein sequence ID" value="GGH78366.1"/>
    <property type="molecule type" value="Genomic_DNA"/>
</dbReference>
<dbReference type="SUPFAM" id="SSF160104">
    <property type="entry name" value="Acetoacetate decarboxylase-like"/>
    <property type="match status" value="1"/>
</dbReference>
<gene>
    <name evidence="1" type="primary">yqjF</name>
    <name evidence="1" type="ORF">GCM10011379_46150</name>
</gene>
<dbReference type="InterPro" id="IPR023375">
    <property type="entry name" value="ADC_dom_sf"/>
</dbReference>
<dbReference type="PANTHER" id="PTHR39186">
    <property type="entry name" value="DUF2071 FAMILY PROTEIN"/>
    <property type="match status" value="1"/>
</dbReference>
<protein>
    <recommendedName>
        <fullName evidence="3">DUF2071 domain-containing protein</fullName>
    </recommendedName>
</protein>
<comment type="caution">
    <text evidence="1">The sequence shown here is derived from an EMBL/GenBank/DDBJ whole genome shotgun (WGS) entry which is preliminary data.</text>
</comment>
<dbReference type="PANTHER" id="PTHR39186:SF1">
    <property type="entry name" value="DUF2071 DOMAIN-CONTAINING PROTEIN"/>
    <property type="match status" value="1"/>
</dbReference>
<evidence type="ECO:0000313" key="2">
    <source>
        <dbReference type="Proteomes" id="UP000627292"/>
    </source>
</evidence>
<reference evidence="1" key="1">
    <citation type="journal article" date="2014" name="Int. J. Syst. Evol. Microbiol.">
        <title>Complete genome sequence of Corynebacterium casei LMG S-19264T (=DSM 44701T), isolated from a smear-ripened cheese.</title>
        <authorList>
            <consortium name="US DOE Joint Genome Institute (JGI-PGF)"/>
            <person name="Walter F."/>
            <person name="Albersmeier A."/>
            <person name="Kalinowski J."/>
            <person name="Ruckert C."/>
        </authorList>
    </citation>
    <scope>NUCLEOTIDE SEQUENCE</scope>
    <source>
        <strain evidence="1">CGMCC 1.15290</strain>
    </source>
</reference>
<keyword evidence="2" id="KW-1185">Reference proteome</keyword>
<evidence type="ECO:0008006" key="3">
    <source>
        <dbReference type="Google" id="ProtNLM"/>
    </source>
</evidence>
<name>A0A917J2E7_9BACT</name>